<feature type="compositionally biased region" description="Acidic residues" evidence="1">
    <location>
        <begin position="636"/>
        <end position="649"/>
    </location>
</feature>
<name>A0A401IPL7_9VIRU</name>
<feature type="compositionally biased region" description="Acidic residues" evidence="1">
    <location>
        <begin position="3577"/>
        <end position="3592"/>
    </location>
</feature>
<feature type="region of interest" description="Disordered" evidence="1">
    <location>
        <begin position="444"/>
        <end position="477"/>
    </location>
</feature>
<organism evidence="2">
    <name type="scientific">Sesarmops intermedium nimavirus</name>
    <dbReference type="NCBI Taxonomy" id="2133796"/>
    <lineage>
        <taxon>Viruses</taxon>
        <taxon>Viruses incertae sedis</taxon>
        <taxon>Naldaviricetes</taxon>
        <taxon>Nimaviridae</taxon>
    </lineage>
</organism>
<feature type="compositionally biased region" description="Basic and acidic residues" evidence="1">
    <location>
        <begin position="446"/>
        <end position="457"/>
    </location>
</feature>
<evidence type="ECO:0000313" key="2">
    <source>
        <dbReference type="EMBL" id="GBG35564.1"/>
    </source>
</evidence>
<comment type="caution">
    <text evidence="2">The sequence shown here is derived from an EMBL/GenBank/DDBJ whole genome shotgun (WGS) entry which is preliminary data.</text>
</comment>
<feature type="region of interest" description="Disordered" evidence="1">
    <location>
        <begin position="1664"/>
        <end position="1711"/>
    </location>
</feature>
<feature type="region of interest" description="Disordered" evidence="1">
    <location>
        <begin position="3572"/>
        <end position="3617"/>
    </location>
</feature>
<sequence length="3883" mass="436331">MFKADILDMAGGKESNVDVRVALSICAESMSNNPETLTLCASSCDPKYDNRRIPLVIPAGQEDITSFNYFSTRKLMNEKNPLVEQLGHRNVKDAAADGSFNTTNLLYTGSSVVEYDLVEDDIDGKRYMYSEPSVLEEVRAAKNEARYKVKEVAPVSGNEFLDRLMKSSYETINSLIEMEGPYVSSGKLLTDIMVLMRLYEEETRRVESTCVDPAFRKILTGGEEAPPLFNVAFITNAALMGLKVVFYPTALEWKNCVEGTKDCTKLKSLLKIQMSVMGHCIPMIVEKIEEVKTKYTFCFKVDIGGSSNWNLPGHCKRDPLSFPYHFARLIGQDKNVLEISNKKMVTSLGIVDCVHAKEWMYDYLGEFERRSTYAENILGAAATANNGSEWRRKVLFSDIGPELPFRNKSIAMDLDFCLSGMCYRYIASGQGILLSKRRGNSMRTKMFSDDRTGGKNEVEEEDDDDEAKKKKKNTAPPVPTNNVLINVIAAYDNMIKNDQTMSNVLQTCDKFGMFLDKENVAPGLAMKILSAWKNAEKKDCMESLTDNVVFKLKWLSCSDKLKHNTLVQFALLQLILRYECRHMILPRDGALLRSRMKLRSWSVVDFSNIWKFAHEETLKPPTEESLAGLMPPPPDLPEDEQENSAEEEEPQRFDGIIKKMLLTTASTFASGADKEDTMFFWMMVILAERFCALYNIVSHPEEYYHRQQGRLSFEGGLCEFKKMCEILLPELEVYVPKNAFKVCREAVRGYEIAVEKIKNATNNKVCKVKLAELKMIHGLIDSKKTKAINHNEVSTTAVGSKTFEAFQSLFDPLKKESEEWTPQKNYSEEEPMDCDQAPDERLQDQVAAMDDGGGEEEEEYREENTTSDVMADFFNCVNNNRSFIFRASLCHRQKYVSVEVVRALEKELGRLLTLKKHSNSHDQVLKEIRERSERMRDWIVPFTMPSNSIDIFSNVDVKLSDHCNCFQVYSGNKQGESCEKCIKLLVIPPSIHLKSLIVALKFNTMASERRYFSDVSAALGFTVSRNKRKSNILSENRWNSFSKYKCGGKFLAKTSTCGLYENVIMADNETVTAFKPRTASRKKSAEINDKNLNNKHTGFFSGVWALCANHDLETTVLGSTVSSPFSPTPLLKMSGGEIADTEARISLAADAKRFFEHNSFLSFFACFEQMVECMNRTNLTPGGSSGDDVFFSGLIKKHGQKKIPGAKLWILLLTVSECFKNSLPIDWANLITNWTSDVLNLTGGVNNIDESGAVFEISRFLSVCARSFFGSCLNVPLGVEVWEKLLNEQSWVGKLARAYEAAIEDNDVRVAENFINSSNFMTNNNMKDKLKIVPTENDSIWKEKEGVVVSLRKRAEWLATTEKGMSGHMSFSFVLAAVSLFRVLLDGEDVKKLAERAEQQQQQQQQLVPLIRGLKITSRWCKTFIFNNSVDSDVLKCISEMRFVNVQKDPLFFYRFASYTIGLIAANDVVLENITRKILDSFDFNGFDTSNWTRFIRYHFPNILLGRRARLLSRPLAFIKNLVGLAASKKKFAKPTGDASFEKRVCNVASRLSKLILVKTVDSETVSMNDILDCCILEDEDVTVRSISALYSTVRSEFTLEKADYSYILASNSCTNSQLAKIKSASRLLNCNVSSHDTSTVASAIDADEEAIIDPSRDTVMSAADAEVRKSGGKPDNDGGDSVGNILTAAEKDSSSSSSSRRGNPSCSGILSFDEETIDEDIEPPELLIAAKSTEIFKKVTKMLMQQDINLNVVQMILKMKTFLTVKTPFNESDFQKLGVRPHVIKAGVEAIRRWEEAVEKESSKIIDECDNLQSVGGAYDMSVINPEDYAKSKTKNCIYSAEMCESNNDDASSPSFNKALLLTGNDNCGEHDNFNWLNFQKTSEKLSKHDFYNCGGGRLMGYAAKDMVEFTGEGTAEIRVITKLFSNKVNDSYWLDVMPSVEKNNKKNWPTDKNSQNSILKLKVNGKVKESKSITHCDNLISMYRVTDQTEGIEDDNFVTTKSPKDIFVILGENADKQERYKCLRSLWNCNNGISPRNQIELLKKLLFKDTNILWIKQYDRHINVLNNWGCLNVNNVYDLHFSLCHDYTHEEVRDAVPPMSVFHSRFFDDADYEYLSKAINPLFVLKKKLQDDGGGGPAPTESSLLSGLYSREILSSCLDPRGKFCTSYVTNSSSVLFTPGTNMRLEFDKVSSMDKNNCIYLDEELAGKERELNTRSFLAFTLEILEAVERGVFFEGGRTNDGKISSLAEGRVLRPVSYSKVKQKQEENLGRTKKNTLVVFETPETNNVISETNDCILLNCDTAKCLLMSQRAMLNSTTDKRYDGSVFNSYSMRYHAGISKGYLLDDTLDLFSIHERTYAVSRKSECDIDVFTKFANHFILPNSDKKLRILTTDWNIIKSMVQLNYDAEVNSTLIPYNVNRRNTNKKNPLEKVSPYNLHAMNGKTIKYHSACFLANPCGPARRLLQRAPNMRICMTNAGIAQISRRLAQSDRIKNMEGLIRDGSITAFKVTSGSSCISVDSSRYFLIDGTYLLGGRIEDVNLQTDMFTRCKLKAEKHVVCNSLFSPRTVSAFLATVIEGTTHSQGLGLLEHVSSMKNNEVANNRCNKNFWSFNGIETEDGKLLATGRNNHSTFEDATLSAVGGKLKPPSVYTNDEDYIFLKMLYEIAKAADNYNNAKTELITSNNRKSTSVDVTRAALYAIIKCYVDCVDQSTGAPRLHVVYFLRSLLNFGGFCTAICSGDGEKSHHLIYTLNSVALNMAAKAIVVLVGPSGNNLKTTIVEVVKKAWFEKYADVSVGILNSSKDSTSSTQANLAYFAGNKNILIIDEVGYQGSTKTERDAAACDDTTAVWKQIDSAMTKSKLKICSKECDDIIMSARPDNKKRKQSQQNSAVDDDDDDSFVTDSAWLMERTVHVKAFANNVVWWNCMSGTVSHTFNDIRTCFNMLNGDRYPFSVSDYHSSPWLMETDALVRHCAKPSKLYTNCEIKDALHCLVGDYASKTTDNDVARIYNTIIGNSPGDKISDWKLQFKTHFPSKAEKDLDEMNSGGNNALGDKISDWKLEGSSLKVKAKKVFNDLVKGEALLRWTIMNSVKHADRRPVLTCVPDSEKFKELLVNDNMKDDIMVVKRALGEHRLNPNSYEFENTNNYASDGVLYAFHAVHSGAYSKESPLIRNTEVGCNNDSRDAEVLGPVLSNISCCAIENHRAKSQKLSSIIFNRGDFLEYEVDEDIYINMEQEYDYALFNIMEKPSSKSFPKITTDGALVMSTTNDDCESILHHIKKTIIDPGKFSNTGSLIRLCVEKGLLDDKTAMFDLLLQNSPVENNNNNNTLRPKCRKMLTSLIKFKSDGRTLAINDIANMVSSKSDDANSAITKHMLPGQFNSNMLKKITTKQASAAVRGIFCKPVVSSISMTPIMTSNSYVFSFFVDEALAKRMVIFPCNTQFAFGSVNENVETFIDLVDSGLKCVHSALTLERLGRWKCAGIVPPEKEVEKNMAIANNWISIWNESVQRGMRAEEEYVSDPSSVAAMLPARALQLLVKNSVLEHRDVTSMAKLEESANTFMHMYTTFTLASKSETANDEENDEKSSDDEEQERATNKRQKVNGRKESVKKTNNKPLQMCQVNPKSLNTMVMAITKSRQEAWAKINMAMNCVLFVETPFVCTSRLFGEDCNLKMFVPKKEGVNPNINLDWCIGLRLPNPDMNVTGYNKEGPMIGAGAAIMKQVCDAWGSTDLRTIMYSCYHLHMLFELVFQFTQPKRKLPSVNIIRQKNKAGVDYVSVIFACLIYKEMVSKLRYPVFVDNGTNKKTKDRGKIDGANGSPPSPFEIPMFVSMIINKPLAALRFTTNFGSLSKLGAKQHTELIKHITSQLGQTLNVDYLCPTCKR</sequence>
<accession>A0A401IPL7</accession>
<reference evidence="2" key="1">
    <citation type="journal article" date="2018" name="J. Virol.">
        <title>Crustacean Genome Exploration Reveals the Evolutionary Origin of White Spot Syndrome Virus.</title>
        <authorList>
            <person name="Kawato S."/>
            <person name="Shitara A."/>
            <person name="Wang Y."/>
            <person name="Nozaki R."/>
            <person name="Kondo H."/>
            <person name="Hirono I."/>
        </authorList>
    </citation>
    <scope>NUCLEOTIDE SEQUENCE</scope>
    <source>
        <strain evidence="2">Kochi-1</strain>
    </source>
</reference>
<protein>
    <submittedName>
        <fullName evidence="2">Wsv343-like protein</fullName>
    </submittedName>
</protein>
<evidence type="ECO:0000256" key="1">
    <source>
        <dbReference type="SAM" id="MobiDB-lite"/>
    </source>
</evidence>
<feature type="compositionally biased region" description="Basic and acidic residues" evidence="1">
    <location>
        <begin position="1666"/>
        <end position="1677"/>
    </location>
</feature>
<feature type="region of interest" description="Disordered" evidence="1">
    <location>
        <begin position="621"/>
        <end position="650"/>
    </location>
</feature>
<dbReference type="EMBL" id="BFCG01000001">
    <property type="protein sequence ID" value="GBG35564.1"/>
    <property type="molecule type" value="Genomic_DNA"/>
</dbReference>
<feature type="region of interest" description="Disordered" evidence="1">
    <location>
        <begin position="2877"/>
        <end position="2898"/>
    </location>
</feature>
<feature type="region of interest" description="Disordered" evidence="1">
    <location>
        <begin position="816"/>
        <end position="835"/>
    </location>
</feature>
<proteinExistence type="predicted"/>